<keyword evidence="3" id="KW-0732">Signal</keyword>
<feature type="transmembrane region" description="Helical" evidence="2">
    <location>
        <begin position="115"/>
        <end position="136"/>
    </location>
</feature>
<keyword evidence="6" id="KW-1185">Reference proteome</keyword>
<feature type="region of interest" description="Disordered" evidence="1">
    <location>
        <begin position="150"/>
        <end position="169"/>
    </location>
</feature>
<comment type="caution">
    <text evidence="5">The sequence shown here is derived from an EMBL/GenBank/DDBJ whole genome shotgun (WGS) entry which is preliminary data.</text>
</comment>
<proteinExistence type="predicted"/>
<evidence type="ECO:0000256" key="3">
    <source>
        <dbReference type="SAM" id="SignalP"/>
    </source>
</evidence>
<evidence type="ECO:0000256" key="2">
    <source>
        <dbReference type="SAM" id="Phobius"/>
    </source>
</evidence>
<evidence type="ECO:0000259" key="4">
    <source>
        <dbReference type="SMART" id="SM00978"/>
    </source>
</evidence>
<dbReference type="SMART" id="SM00978">
    <property type="entry name" value="Tim44"/>
    <property type="match status" value="1"/>
</dbReference>
<feature type="region of interest" description="Disordered" evidence="1">
    <location>
        <begin position="35"/>
        <end position="64"/>
    </location>
</feature>
<dbReference type="SUPFAM" id="SSF54427">
    <property type="entry name" value="NTF2-like"/>
    <property type="match status" value="1"/>
</dbReference>
<dbReference type="PANTHER" id="PTHR41542:SF1">
    <property type="entry name" value="BLL5807 PROTEIN"/>
    <property type="match status" value="1"/>
</dbReference>
<feature type="signal peptide" evidence="3">
    <location>
        <begin position="1"/>
        <end position="20"/>
    </location>
</feature>
<name>A0A225MHN6_9BURK</name>
<dbReference type="RefSeq" id="WP_088603752.1">
    <property type="nucleotide sequence ID" value="NZ_NJIH01000007.1"/>
</dbReference>
<dbReference type="InterPro" id="IPR032710">
    <property type="entry name" value="NTF2-like_dom_sf"/>
</dbReference>
<organism evidence="5 6">
    <name type="scientific">Candidimonas nitroreducens</name>
    <dbReference type="NCBI Taxonomy" id="683354"/>
    <lineage>
        <taxon>Bacteria</taxon>
        <taxon>Pseudomonadati</taxon>
        <taxon>Pseudomonadota</taxon>
        <taxon>Betaproteobacteria</taxon>
        <taxon>Burkholderiales</taxon>
        <taxon>Alcaligenaceae</taxon>
        <taxon>Candidimonas</taxon>
    </lineage>
</organism>
<dbReference type="OrthoDB" id="5297955at2"/>
<evidence type="ECO:0000313" key="5">
    <source>
        <dbReference type="EMBL" id="OWT59021.1"/>
    </source>
</evidence>
<keyword evidence="2" id="KW-1133">Transmembrane helix</keyword>
<evidence type="ECO:0000313" key="6">
    <source>
        <dbReference type="Proteomes" id="UP000214603"/>
    </source>
</evidence>
<evidence type="ECO:0000256" key="1">
    <source>
        <dbReference type="SAM" id="MobiDB-lite"/>
    </source>
</evidence>
<feature type="compositionally biased region" description="Low complexity" evidence="1">
    <location>
        <begin position="52"/>
        <end position="64"/>
    </location>
</feature>
<gene>
    <name evidence="5" type="ORF">CEY11_12540</name>
</gene>
<reference evidence="6" key="1">
    <citation type="submission" date="2017-06" db="EMBL/GenBank/DDBJ databases">
        <title>Herbaspirillum phytohormonus sp. nov., isolated from the root nodule of Robinia pseudoacacia in lead-zinc mine.</title>
        <authorList>
            <person name="Fan M."/>
            <person name="Lin Y."/>
        </authorList>
    </citation>
    <scope>NUCLEOTIDE SEQUENCE [LARGE SCALE GENOMIC DNA]</scope>
    <source>
        <strain evidence="6">SC-089</strain>
    </source>
</reference>
<dbReference type="Proteomes" id="UP000214603">
    <property type="component" value="Unassembled WGS sequence"/>
</dbReference>
<keyword evidence="2" id="KW-0812">Transmembrane</keyword>
<dbReference type="AlphaFoldDB" id="A0A225MHN6"/>
<dbReference type="Gene3D" id="3.10.450.240">
    <property type="match status" value="1"/>
</dbReference>
<sequence>MSLRISRLFAFAMLIVSALAMLSVSSEAEARRMGGGSSFGRQSANITQKRQAVTPPAASTTTPRAAAPAAAGATGAAAGAAAKSGMSRWLGPIAGIAAGLGIAALLSHLGLSGAFLEMISSLVLIGIVLFGIMYIVRRLRGMQPAATLSRQGAAGSAPPPSSTLQRQAAAPAAAAGTGAGASAPSAPADSSWFIPGDFDTAAFLSQAKARFIEIQAIWDSGDVNKLREYLTDDLVAELKPQILARSGTTSTEVVLLNAELLGIESVSGGHLASVRYSGMLRESTDAEAFRFEEVWNLYKGGESGWLLAGIQQIPLEYAS</sequence>
<dbReference type="PANTHER" id="PTHR41542">
    <property type="entry name" value="BLL5807 PROTEIN"/>
    <property type="match status" value="1"/>
</dbReference>
<feature type="transmembrane region" description="Helical" evidence="2">
    <location>
        <begin position="89"/>
        <end position="109"/>
    </location>
</feature>
<dbReference type="InterPro" id="IPR007379">
    <property type="entry name" value="Tim44-like_dom"/>
</dbReference>
<keyword evidence="2" id="KW-0472">Membrane</keyword>
<dbReference type="EMBL" id="NJIH01000007">
    <property type="protein sequence ID" value="OWT59021.1"/>
    <property type="molecule type" value="Genomic_DNA"/>
</dbReference>
<feature type="chain" id="PRO_5012668833" description="Tim44-like domain-containing protein" evidence="3">
    <location>
        <begin position="21"/>
        <end position="319"/>
    </location>
</feature>
<feature type="domain" description="Tim44-like" evidence="4">
    <location>
        <begin position="185"/>
        <end position="312"/>
    </location>
</feature>
<dbReference type="Pfam" id="PF04280">
    <property type="entry name" value="Tim44"/>
    <property type="match status" value="1"/>
</dbReference>
<feature type="compositionally biased region" description="Polar residues" evidence="1">
    <location>
        <begin position="39"/>
        <end position="51"/>
    </location>
</feature>
<accession>A0A225MHN6</accession>
<protein>
    <recommendedName>
        <fullName evidence="4">Tim44-like domain-containing protein</fullName>
    </recommendedName>
</protein>